<proteinExistence type="predicted"/>
<reference evidence="1 2" key="1">
    <citation type="journal article" date="2022" name="Int. J. Syst. Evol. Microbiol.">
        <title>Miniphocaeibacter halophilus sp. nov., an ammonium-tolerant acetate-producing bacterium isolated from a biogas system.</title>
        <authorList>
            <person name="Schnurer A."/>
            <person name="Singh A."/>
            <person name="Bi S."/>
            <person name="Qiao W."/>
            <person name="Westerholm M."/>
        </authorList>
    </citation>
    <scope>NUCLEOTIDE SEQUENCE [LARGE SCALE GENOMIC DNA]</scope>
    <source>
        <strain evidence="1 2">AMB_01</strain>
    </source>
</reference>
<accession>A0AC61MTR4</accession>
<keyword evidence="1" id="KW-0808">Transferase</keyword>
<protein>
    <submittedName>
        <fullName evidence="1">PolC-type DNA polymerase III</fullName>
        <ecNumber evidence="1">2.7.7.7</ecNumber>
    </submittedName>
</protein>
<organism evidence="1 2">
    <name type="scientific">Miniphocaeibacter halophilus</name>
    <dbReference type="NCBI Taxonomy" id="2931922"/>
    <lineage>
        <taxon>Bacteria</taxon>
        <taxon>Bacillati</taxon>
        <taxon>Bacillota</taxon>
        <taxon>Tissierellia</taxon>
        <taxon>Tissierellales</taxon>
        <taxon>Peptoniphilaceae</taxon>
        <taxon>Miniphocaeibacter</taxon>
    </lineage>
</organism>
<keyword evidence="1" id="KW-0548">Nucleotidyltransferase</keyword>
<dbReference type="Proteomes" id="UP000595814">
    <property type="component" value="Chromosome"/>
</dbReference>
<name>A0AC61MTR4_9FIRM</name>
<dbReference type="EC" id="2.7.7.7" evidence="1"/>
<dbReference type="EMBL" id="CP066744">
    <property type="protein sequence ID" value="QQK09129.1"/>
    <property type="molecule type" value="Genomic_DNA"/>
</dbReference>
<sequence>MTVGSCLKVEGKYTYDNFAKSNVINVNSIEPYKMNKKIDNSSEKRVELHLFTQMSALDGFVKVKDLMKLLKNWGHTAVGITDKGVVQSYPDVDQYAKENCIKPLYGIDAKFLKDKLRILTDFYGTFNNDEFVVFDIETTGFSRINDKIIEIGAVKVKNNEIVEKYNQLINPNVTIPEKIIELTGINNNMVDNEPNIKKVLPEFMEFVGNATLIAHNADFDIGFIRENCKLQNITFKNAYIDTVALSRAVFPELKKHKLNIIAKHLSISLENHHRACDDAQATAEIFLEILKKLKEENIIFDEKINNLNTEWPIYKNEAYNGLIYAENLTGLKNLYKIVSESSLNYFNRSPGIPEFLFDKYKEGLLIGSGNHNGELFKAIIKDYPDFIIEEIASKFDFLEVQPPENYGKLIYEGEIKDINHVKKYIEKICNIGEKYNIPVVATGDVHYIYPEDYILRNIVKFSQPLAKHEKEIKPTLYLRTTEEMLNSFEFLGRKKAKEIVIKNTNLIKDLIGEFKPIPDGTFPPVIEGSDQELRKITYDKAISLYGDPIPEYVKARLDKELDSIISNGYAVLYIIAQKLVWKSNDDGYLVGSRGSVGSSFAATMAGITEVNPLLPHYRCPECKHSEFIDDINIGSGIDLPDKICPVCGTNYIKDGHNIPFEVFLGFEGDKEPDIDLNFAGEYQPVVHKYTEELFGSDKVFRAGTIGTIADNTAYGYIQKYIEENEINIPNAELKRLQKGIVGVKRTSGQHPGGVMIVPQDKEIYDFCPVQHPADDMKSDIITTHFNYNAISGRILKLDLLGHDVPSIIKMLSDITGIDPLTIPFDDDETMSIFKSNDALNFIEDYDYTSVGTLGIPEFGTKFVRQMLVETEPTTISELFRISGLSHGTNVWTNNAQDLVRDNIASLKDVICTRDDIMTYLIQKGLENKRAFKIMETVRKGRLLDEETENYMRKFDVPEWYIDSCRKIEYMFPKAHAVAYVLMSYRIAYFKVHYPEAFYSTFFTTKIADYPGQIIFEGLDSIRKKMSEIKELGYSATAKDNSTLTVLEVAEEMYCRGIKASPVSFQNSDKLKFKVLEKGYIQPPFRGLEGVSDAHSIAIYDEYNKNEFLSIQDLVKRTKINKVAVESLRNHGVLKGLPESNQLSFL</sequence>
<evidence type="ECO:0000313" key="2">
    <source>
        <dbReference type="Proteomes" id="UP000595814"/>
    </source>
</evidence>
<keyword evidence="2" id="KW-1185">Reference proteome</keyword>
<gene>
    <name evidence="1" type="ORF">JFY71_10355</name>
</gene>
<evidence type="ECO:0000313" key="1">
    <source>
        <dbReference type="EMBL" id="QQK09129.1"/>
    </source>
</evidence>